<evidence type="ECO:0000256" key="7">
    <source>
        <dbReference type="ARBA" id="ARBA00023242"/>
    </source>
</evidence>
<name>A0A1D2ACB1_AUXPR</name>
<dbReference type="EMBL" id="GDKF01001763">
    <property type="protein sequence ID" value="JAT76859.1"/>
    <property type="molecule type" value="Transcribed_RNA"/>
</dbReference>
<evidence type="ECO:0000256" key="8">
    <source>
        <dbReference type="RuleBase" id="RU364024"/>
    </source>
</evidence>
<keyword evidence="6 8" id="KW-0234">DNA repair</keyword>
<dbReference type="AlphaFoldDB" id="A0A1D2ACB1"/>
<sequence>MDIIEYLESLPTVKVAPLYTSSIICRVILQHLPPLAAQYVARLLLVPEGTSEALISSWPTREAATAHEVALETLVRLNLFQGYRDKLGQQLYRLHDAFRDHICASGSARGLAWNSSLQDVPRANVTPESIADYAQKRWEEILLFLVGSASTIPATSANSRTLDVPGLLVALGLMSNDGPHHQPRITEAGFKYLLLDTFQQLWTLLRQYAAQVEGTEASLAVVLEFLLQLGSLGCRPLVLQELPPVEQGLALDMCQLGLLMPSQHGTTRLLLATPLARVLAEGGTQPSGTRGFVIVETNFRVYAYTSSAVQQAILQFFVRCDVLLPNLFVGSITRESVLEALESGATGDQIVAYLRQHAHPRVEARVPTVPGVVTDQIRLWDKELRRLQATRSVLYSNFESADLFRRFAEAVRHLAVYVGQEKQQVVVPAEHHEHCKAEIKALKLELGI</sequence>
<proteinExistence type="inferred from homology"/>
<accession>A0A1D2ACB1</accession>
<keyword evidence="4 8" id="KW-0805">Transcription regulation</keyword>
<dbReference type="Pfam" id="PF03849">
    <property type="entry name" value="Tfb2"/>
    <property type="match status" value="1"/>
</dbReference>
<keyword evidence="5 8" id="KW-0804">Transcription</keyword>
<organism evidence="10">
    <name type="scientific">Auxenochlorella protothecoides</name>
    <name type="common">Green microalga</name>
    <name type="synonym">Chlorella protothecoides</name>
    <dbReference type="NCBI Taxonomy" id="3075"/>
    <lineage>
        <taxon>Eukaryota</taxon>
        <taxon>Viridiplantae</taxon>
        <taxon>Chlorophyta</taxon>
        <taxon>core chlorophytes</taxon>
        <taxon>Trebouxiophyceae</taxon>
        <taxon>Chlorellales</taxon>
        <taxon>Chlorellaceae</taxon>
        <taxon>Auxenochlorella</taxon>
    </lineage>
</organism>
<keyword evidence="3 8" id="KW-0227">DNA damage</keyword>
<evidence type="ECO:0000256" key="2">
    <source>
        <dbReference type="ARBA" id="ARBA00007132"/>
    </source>
</evidence>
<comment type="similarity">
    <text evidence="2 8">Belongs to the TFB2 family.</text>
</comment>
<protein>
    <recommendedName>
        <fullName evidence="8">RNA polymerase II transcription factor B subunit 2</fullName>
    </recommendedName>
</protein>
<dbReference type="InterPro" id="IPR004598">
    <property type="entry name" value="TFIIH_p52/Tfb2"/>
</dbReference>
<evidence type="ECO:0000256" key="6">
    <source>
        <dbReference type="ARBA" id="ARBA00023204"/>
    </source>
</evidence>
<gene>
    <name evidence="10" type="ORF">g.9789</name>
</gene>
<evidence type="ECO:0000256" key="5">
    <source>
        <dbReference type="ARBA" id="ARBA00023163"/>
    </source>
</evidence>
<dbReference type="GO" id="GO:0000439">
    <property type="term" value="C:transcription factor TFIIH core complex"/>
    <property type="evidence" value="ECO:0007669"/>
    <property type="project" value="InterPro"/>
</dbReference>
<evidence type="ECO:0000256" key="1">
    <source>
        <dbReference type="ARBA" id="ARBA00004123"/>
    </source>
</evidence>
<dbReference type="GO" id="GO:0006289">
    <property type="term" value="P:nucleotide-excision repair"/>
    <property type="evidence" value="ECO:0007669"/>
    <property type="project" value="InterPro"/>
</dbReference>
<reference evidence="10" key="1">
    <citation type="submission" date="2015-08" db="EMBL/GenBank/DDBJ databases">
        <authorList>
            <person name="Babu N.S."/>
            <person name="Beckwith C.J."/>
            <person name="Beseler K.G."/>
            <person name="Brison A."/>
            <person name="Carone J.V."/>
            <person name="Caskin T.P."/>
            <person name="Diamond M."/>
            <person name="Durham M.E."/>
            <person name="Foxe J.M."/>
            <person name="Go M."/>
            <person name="Henderson B.A."/>
            <person name="Jones I.B."/>
            <person name="McGettigan J.A."/>
            <person name="Micheletti S.J."/>
            <person name="Nasrallah M.E."/>
            <person name="Ortiz D."/>
            <person name="Piller C.R."/>
            <person name="Privatt S.R."/>
            <person name="Schneider S.L."/>
            <person name="Sharp S."/>
            <person name="Smith T.C."/>
            <person name="Stanton J.D."/>
            <person name="Ullery H.E."/>
            <person name="Wilson R.J."/>
            <person name="Serrano M.G."/>
            <person name="Buck G."/>
            <person name="Lee V."/>
            <person name="Wang Y."/>
            <person name="Carvalho R."/>
            <person name="Voegtly L."/>
            <person name="Shi R."/>
            <person name="Duckworth R."/>
            <person name="Johnson A."/>
            <person name="Loviza R."/>
            <person name="Walstead R."/>
            <person name="Shah Z."/>
            <person name="Kiflezghi M."/>
            <person name="Wade K."/>
            <person name="Ball S.L."/>
            <person name="Bradley K.W."/>
            <person name="Asai D.J."/>
            <person name="Bowman C.A."/>
            <person name="Russell D.A."/>
            <person name="Pope W.H."/>
            <person name="Jacobs-Sera D."/>
            <person name="Hendrix R.W."/>
            <person name="Hatfull G.F."/>
        </authorList>
    </citation>
    <scope>NUCLEOTIDE SEQUENCE</scope>
</reference>
<comment type="function">
    <text evidence="8">Component of the general transcription and DNA repair factor IIH (TFIIH) core complex which is involved in general and transcription-coupled nucleotide excision repair (NER) of damaged DNA.</text>
</comment>
<comment type="subcellular location">
    <subcellularLocation>
        <location evidence="1 8">Nucleus</location>
    </subcellularLocation>
</comment>
<dbReference type="GO" id="GO:0005675">
    <property type="term" value="C:transcription factor TFIIH holo complex"/>
    <property type="evidence" value="ECO:0007669"/>
    <property type="project" value="TreeGrafter"/>
</dbReference>
<dbReference type="PANTHER" id="PTHR13152">
    <property type="entry name" value="TFIIH, POLYPEPTIDE 4"/>
    <property type="match status" value="1"/>
</dbReference>
<dbReference type="GO" id="GO:0003690">
    <property type="term" value="F:double-stranded DNA binding"/>
    <property type="evidence" value="ECO:0007669"/>
    <property type="project" value="TreeGrafter"/>
</dbReference>
<evidence type="ECO:0000259" key="9">
    <source>
        <dbReference type="Pfam" id="PF18307"/>
    </source>
</evidence>
<dbReference type="PANTHER" id="PTHR13152:SF0">
    <property type="entry name" value="GENERAL TRANSCRIPTION FACTOR IIH SUBUNIT 4"/>
    <property type="match status" value="1"/>
</dbReference>
<dbReference type="Pfam" id="PF18307">
    <property type="entry name" value="Tfb2_C"/>
    <property type="match status" value="1"/>
</dbReference>
<evidence type="ECO:0000313" key="10">
    <source>
        <dbReference type="EMBL" id="JAT76859.1"/>
    </source>
</evidence>
<keyword evidence="7 8" id="KW-0539">Nucleus</keyword>
<feature type="domain" description="Transcription factor Tfb2 C-terminal" evidence="9">
    <location>
        <begin position="375"/>
        <end position="437"/>
    </location>
</feature>
<evidence type="ECO:0000256" key="3">
    <source>
        <dbReference type="ARBA" id="ARBA00022763"/>
    </source>
</evidence>
<dbReference type="GO" id="GO:0001671">
    <property type="term" value="F:ATPase activator activity"/>
    <property type="evidence" value="ECO:0007669"/>
    <property type="project" value="InterPro"/>
</dbReference>
<evidence type="ECO:0000256" key="4">
    <source>
        <dbReference type="ARBA" id="ARBA00023015"/>
    </source>
</evidence>
<dbReference type="Gene3D" id="3.30.70.2610">
    <property type="match status" value="1"/>
</dbReference>
<dbReference type="InterPro" id="IPR040662">
    <property type="entry name" value="Tfb2_C"/>
</dbReference>